<geneLocation type="plasmid" evidence="2 3">
    <name>1</name>
</geneLocation>
<dbReference type="KEGG" id="gba:J421_5462"/>
<accession>W0RRA2</accession>
<dbReference type="EMBL" id="CP007129">
    <property type="protein sequence ID" value="AHG92997.1"/>
    <property type="molecule type" value="Genomic_DNA"/>
</dbReference>
<proteinExistence type="predicted"/>
<dbReference type="Pfam" id="PF06996">
    <property type="entry name" value="T6SS_TssG"/>
    <property type="match status" value="1"/>
</dbReference>
<name>W0RRA2_9BACT</name>
<reference evidence="2 3" key="1">
    <citation type="journal article" date="2014" name="Genome Announc.">
        <title>Genome Sequence and Methylome of Soil Bacterium Gemmatirosa kalamazoonensis KBS708T, a Member of the Rarely Cultivated Gemmatimonadetes Phylum.</title>
        <authorList>
            <person name="Debruyn J.M."/>
            <person name="Radosevich M."/>
            <person name="Wommack K.E."/>
            <person name="Polson S.W."/>
            <person name="Hauser L.J."/>
            <person name="Fawaz M.N."/>
            <person name="Korlach J."/>
            <person name="Tsai Y.C."/>
        </authorList>
    </citation>
    <scope>NUCLEOTIDE SEQUENCE [LARGE SCALE GENOMIC DNA]</scope>
    <source>
        <strain evidence="2 3">KBS708</strain>
        <plasmid evidence="3">Plasmid 1</plasmid>
    </source>
</reference>
<dbReference type="HOGENOM" id="CLU_048238_4_0_0"/>
<dbReference type="AlphaFoldDB" id="W0RRA2"/>
<dbReference type="PATRIC" id="fig|861299.3.peg.5497"/>
<evidence type="ECO:0000313" key="3">
    <source>
        <dbReference type="Proteomes" id="UP000019151"/>
    </source>
</evidence>
<dbReference type="InterPro" id="IPR010732">
    <property type="entry name" value="T6SS_TssG-like"/>
</dbReference>
<dbReference type="PANTHER" id="PTHR35564">
    <property type="match status" value="1"/>
</dbReference>
<keyword evidence="2" id="KW-0614">Plasmid</keyword>
<dbReference type="Proteomes" id="UP000019151">
    <property type="component" value="Plasmid 1"/>
</dbReference>
<feature type="compositionally biased region" description="Basic and acidic residues" evidence="1">
    <location>
        <begin position="1"/>
        <end position="14"/>
    </location>
</feature>
<feature type="region of interest" description="Disordered" evidence="1">
    <location>
        <begin position="1"/>
        <end position="34"/>
    </location>
</feature>
<sequence>MSVEARESGLETRDAGLGSYQPTSPESRVSSSDSRSAAAALERVLRDEPTSFAFFQAVRLLGRLRPGRAPVGEWADPADEVVRFVVHPSLAFPPSEIHALTFGDEDGAKPPADRTERHVPARMTVNFLGLTGPQGVLPHVYTEYAAARARTKDTALRDFLDLFHHRVLSLFYRAWERSRFTIAAESGGAREDRLLAHLLDLVGVGTPGHRERLPVRDEALAYYAGILAVRSRPADGLARLVGDYFDVPASVDQFVGEWRRVDATGQCTVGADGEAGRLGLGVLGDEAWDPQARVRLRLGPLTRAQFDALLPGGEEHGALCALARLYADEQVGVDAQLVLSRDAVPPSVLGVPATGPAPGPLGRGSWLATRTLPRDPDDTVLRLC</sequence>
<organism evidence="2 3">
    <name type="scientific">Gemmatirosa kalamazoonensis</name>
    <dbReference type="NCBI Taxonomy" id="861299"/>
    <lineage>
        <taxon>Bacteria</taxon>
        <taxon>Pseudomonadati</taxon>
        <taxon>Gemmatimonadota</taxon>
        <taxon>Gemmatimonadia</taxon>
        <taxon>Gemmatimonadales</taxon>
        <taxon>Gemmatimonadaceae</taxon>
        <taxon>Gemmatirosa</taxon>
    </lineage>
</organism>
<evidence type="ECO:0000256" key="1">
    <source>
        <dbReference type="SAM" id="MobiDB-lite"/>
    </source>
</evidence>
<dbReference type="NCBIfam" id="TIGR03347">
    <property type="entry name" value="VI_chp_1"/>
    <property type="match status" value="1"/>
</dbReference>
<dbReference type="PANTHER" id="PTHR35564:SF4">
    <property type="entry name" value="CYTOPLASMIC PROTEIN"/>
    <property type="match status" value="1"/>
</dbReference>
<keyword evidence="3" id="KW-1185">Reference proteome</keyword>
<dbReference type="RefSeq" id="WP_148306577.1">
    <property type="nucleotide sequence ID" value="NZ_CP007129.1"/>
</dbReference>
<evidence type="ECO:0000313" key="2">
    <source>
        <dbReference type="EMBL" id="AHG92997.1"/>
    </source>
</evidence>
<protein>
    <submittedName>
        <fullName evidence="2">Type VI secretion protein, VC_A0111 family</fullName>
    </submittedName>
</protein>
<gene>
    <name evidence="2" type="ORF">J421_5462</name>
</gene>
<dbReference type="OrthoDB" id="1523296at2"/>
<dbReference type="InParanoid" id="W0RRA2"/>